<accession>A0A1Y2BLA7</accession>
<dbReference type="STRING" id="71784.A0A1Y2BLA7"/>
<dbReference type="InParanoid" id="A0A1Y2BLA7"/>
<dbReference type="EMBL" id="MCFC01000001">
    <property type="protein sequence ID" value="ORY35531.1"/>
    <property type="molecule type" value="Genomic_DNA"/>
</dbReference>
<dbReference type="Proteomes" id="UP000193986">
    <property type="component" value="Unassembled WGS sequence"/>
</dbReference>
<protein>
    <submittedName>
        <fullName evidence="1">Uncharacterized protein</fullName>
    </submittedName>
</protein>
<organism evidence="1 2">
    <name type="scientific">Naematelia encephala</name>
    <dbReference type="NCBI Taxonomy" id="71784"/>
    <lineage>
        <taxon>Eukaryota</taxon>
        <taxon>Fungi</taxon>
        <taxon>Dikarya</taxon>
        <taxon>Basidiomycota</taxon>
        <taxon>Agaricomycotina</taxon>
        <taxon>Tremellomycetes</taxon>
        <taxon>Tremellales</taxon>
        <taxon>Naemateliaceae</taxon>
        <taxon>Naematelia</taxon>
    </lineage>
</organism>
<gene>
    <name evidence="1" type="ORF">BCR39DRAFT_510436</name>
</gene>
<comment type="caution">
    <text evidence="1">The sequence shown here is derived from an EMBL/GenBank/DDBJ whole genome shotgun (WGS) entry which is preliminary data.</text>
</comment>
<reference evidence="1 2" key="1">
    <citation type="submission" date="2016-07" db="EMBL/GenBank/DDBJ databases">
        <title>Pervasive Adenine N6-methylation of Active Genes in Fungi.</title>
        <authorList>
            <consortium name="DOE Joint Genome Institute"/>
            <person name="Mondo S.J."/>
            <person name="Dannebaum R.O."/>
            <person name="Kuo R.C."/>
            <person name="Labutti K."/>
            <person name="Haridas S."/>
            <person name="Kuo A."/>
            <person name="Salamov A."/>
            <person name="Ahrendt S.R."/>
            <person name="Lipzen A."/>
            <person name="Sullivan W."/>
            <person name="Andreopoulos W.B."/>
            <person name="Clum A."/>
            <person name="Lindquist E."/>
            <person name="Daum C."/>
            <person name="Ramamoorthy G.K."/>
            <person name="Gryganskyi A."/>
            <person name="Culley D."/>
            <person name="Magnuson J.K."/>
            <person name="James T.Y."/>
            <person name="O'Malley M.A."/>
            <person name="Stajich J.E."/>
            <person name="Spatafora J.W."/>
            <person name="Visel A."/>
            <person name="Grigoriev I.V."/>
        </authorList>
    </citation>
    <scope>NUCLEOTIDE SEQUENCE [LARGE SCALE GENOMIC DNA]</scope>
    <source>
        <strain evidence="1 2">68-887.2</strain>
    </source>
</reference>
<dbReference type="OrthoDB" id="264015at2759"/>
<name>A0A1Y2BLA7_9TREE</name>
<dbReference type="PANTHER" id="PTHR35152:SF1">
    <property type="entry name" value="DOMAIN SIGNALLING PROTEIN, PUTATIVE (AFU_ORTHOLOGUE AFUA_5G11310)-RELATED"/>
    <property type="match status" value="1"/>
</dbReference>
<sequence>MCAVIIIISIGLAVVDILTRRNMREKARHIVVAEAIFDDFGKILVKHDGTIPMQIIETNADLGRVLSEIDPRQRTFHWLYQLTFNWHLVQPLVPRIVKAMRVNVKEEEDNFRGRFIEASVGLAQQLNLSVGDLGVLFDRVMTTGTRRVMADDESVHGISLKIEPSEGVLLFLCREIGGGRPSCVDYPEKPQDTPANFDTVEWWLERGYRLTDTRFFARTLADHMGTGRGEMDIFLSACKTYAKRGDRPVVQTQGTYLALFGVRPAPQSLDVMVYNFARHQIPAYRLPEMHYPISPSMRAWVRECGNMTMGELQTTANDAVHRAETSTTGSGSIQSQDDEQLYEFQAAIGVAIHSLITALKPWPQLLDLAKLSSEILELPSSNHDDEPPAQMIVLQCILPAPEARLTPVQSRASGVQAPFLNTGRADGDKPPQPFVYTPWSLFTKSQTCLMRGKAWGEMCRSMNAELARLYPPYDLATEVIEQEKGDGWASRASKLGLKADTHRRMASGETTWTSEDLGEAEKGFASQEMLTATPDTYSNITPGKKQPSQSEVKKGLSAMISQVTSTVAPGAADAEVQLKKRIPGAPIYQNIRLKADQWQARCIRDLEREDVHNMLDGYDWVTAARCG</sequence>
<dbReference type="PANTHER" id="PTHR35152">
    <property type="entry name" value="DOMAIN SIGNALLING PROTEIN, PUTATIVE (AFU_ORTHOLOGUE AFUA_5G11310)-RELATED"/>
    <property type="match status" value="1"/>
</dbReference>
<evidence type="ECO:0000313" key="1">
    <source>
        <dbReference type="EMBL" id="ORY35531.1"/>
    </source>
</evidence>
<keyword evidence="2" id="KW-1185">Reference proteome</keyword>
<evidence type="ECO:0000313" key="2">
    <source>
        <dbReference type="Proteomes" id="UP000193986"/>
    </source>
</evidence>
<dbReference type="AlphaFoldDB" id="A0A1Y2BLA7"/>
<proteinExistence type="predicted"/>